<evidence type="ECO:0008006" key="3">
    <source>
        <dbReference type="Google" id="ProtNLM"/>
    </source>
</evidence>
<sequence>MPETQTPEPGTLIRAMIGGKTDIDLGLMRRAVARFCGEAEGSHPSESQPLHGLCEELVQAIELLDLAIMHGLPSSMVQRLRLDAQRRLDRVEGAGRS</sequence>
<accession>A0ABT1CBB6</accession>
<organism evidence="1 2">
    <name type="scientific">Mesorhizobium liriopis</name>
    <dbReference type="NCBI Taxonomy" id="2953882"/>
    <lineage>
        <taxon>Bacteria</taxon>
        <taxon>Pseudomonadati</taxon>
        <taxon>Pseudomonadota</taxon>
        <taxon>Alphaproteobacteria</taxon>
        <taxon>Hyphomicrobiales</taxon>
        <taxon>Phyllobacteriaceae</taxon>
        <taxon>Mesorhizobium</taxon>
    </lineage>
</organism>
<protein>
    <recommendedName>
        <fullName evidence="3">NTP pyrophosphohydrolase MazG putative catalytic core domain-containing protein</fullName>
    </recommendedName>
</protein>
<evidence type="ECO:0000313" key="1">
    <source>
        <dbReference type="EMBL" id="MCO6051261.1"/>
    </source>
</evidence>
<name>A0ABT1CBB6_9HYPH</name>
<dbReference type="EMBL" id="JAMXQS010000007">
    <property type="protein sequence ID" value="MCO6051261.1"/>
    <property type="molecule type" value="Genomic_DNA"/>
</dbReference>
<reference evidence="1 2" key="1">
    <citation type="submission" date="2022-06" db="EMBL/GenBank/DDBJ databases">
        <title>Mesorhizobium sp. strain RP14 Genome sequencing and assembly.</title>
        <authorList>
            <person name="Kim I."/>
        </authorList>
    </citation>
    <scope>NUCLEOTIDE SEQUENCE [LARGE SCALE GENOMIC DNA]</scope>
    <source>
        <strain evidence="2">RP14(2022)</strain>
    </source>
</reference>
<comment type="caution">
    <text evidence="1">The sequence shown here is derived from an EMBL/GenBank/DDBJ whole genome shotgun (WGS) entry which is preliminary data.</text>
</comment>
<evidence type="ECO:0000313" key="2">
    <source>
        <dbReference type="Proteomes" id="UP001205906"/>
    </source>
</evidence>
<gene>
    <name evidence="1" type="ORF">NGM99_15865</name>
</gene>
<dbReference type="RefSeq" id="WP_252820619.1">
    <property type="nucleotide sequence ID" value="NZ_JAMXQS010000007.1"/>
</dbReference>
<dbReference type="Proteomes" id="UP001205906">
    <property type="component" value="Unassembled WGS sequence"/>
</dbReference>
<keyword evidence="2" id="KW-1185">Reference proteome</keyword>
<proteinExistence type="predicted"/>